<accession>A0A1M4EQA6</accession>
<dbReference type="RefSeq" id="WP_225269574.1">
    <property type="nucleotide sequence ID" value="NZ_CP084058.1"/>
</dbReference>
<gene>
    <name evidence="1" type="ORF">BN4615_P10558</name>
</gene>
<proteinExistence type="predicted"/>
<reference evidence="1" key="1">
    <citation type="submission" date="2016-04" db="EMBL/GenBank/DDBJ databases">
        <authorList>
            <person name="Evans L.H."/>
            <person name="Alamgir A."/>
            <person name="Owens N."/>
            <person name="Weber N.D."/>
            <person name="Virtaneva K."/>
            <person name="Barbian K."/>
            <person name="Babar A."/>
            <person name="Rosenke K."/>
        </authorList>
    </citation>
    <scope>NUCLEOTIDE SEQUENCE</scope>
    <source>
        <strain evidence="1">Nono1</strain>
    </source>
</reference>
<organism evidence="1">
    <name type="scientific">Nonomuraea gerenzanensis</name>
    <dbReference type="NCBI Taxonomy" id="93944"/>
    <lineage>
        <taxon>Bacteria</taxon>
        <taxon>Bacillati</taxon>
        <taxon>Actinomycetota</taxon>
        <taxon>Actinomycetes</taxon>
        <taxon>Streptosporangiales</taxon>
        <taxon>Streptosporangiaceae</taxon>
        <taxon>Nonomuraea</taxon>
    </lineage>
</organism>
<dbReference type="AlphaFoldDB" id="A0A1M4EQA6"/>
<name>A0A1M4EQA6_9ACTN</name>
<sequence>MTKKIVDLDDLSNELPVIDEADLGLVSGGARMERCYHTNGTEGRPSDGWVSDY</sequence>
<protein>
    <submittedName>
        <fullName evidence="1">Uncharacterized protein</fullName>
    </submittedName>
</protein>
<evidence type="ECO:0000313" key="1">
    <source>
        <dbReference type="EMBL" id="SBP01042.1"/>
    </source>
</evidence>
<dbReference type="EMBL" id="LT559118">
    <property type="protein sequence ID" value="SBP01042.1"/>
    <property type="molecule type" value="Genomic_DNA"/>
</dbReference>